<dbReference type="AlphaFoldDB" id="A0A370L9A7"/>
<keyword evidence="7" id="KW-1185">Reference proteome</keyword>
<dbReference type="InterPro" id="IPR009057">
    <property type="entry name" value="Homeodomain-like_sf"/>
</dbReference>
<protein>
    <submittedName>
        <fullName evidence="6">AraC family transcriptional regulator</fullName>
    </submittedName>
</protein>
<dbReference type="EMBL" id="QQTP01000003">
    <property type="protein sequence ID" value="RDJ26963.1"/>
    <property type="molecule type" value="Genomic_DNA"/>
</dbReference>
<dbReference type="SUPFAM" id="SSF46689">
    <property type="entry name" value="Homeodomain-like"/>
    <property type="match status" value="2"/>
</dbReference>
<proteinExistence type="predicted"/>
<dbReference type="Gene3D" id="1.10.10.60">
    <property type="entry name" value="Homeodomain-like"/>
    <property type="match status" value="1"/>
</dbReference>
<evidence type="ECO:0000313" key="6">
    <source>
        <dbReference type="EMBL" id="RDJ26963.1"/>
    </source>
</evidence>
<dbReference type="InterPro" id="IPR018060">
    <property type="entry name" value="HTH_AraC"/>
</dbReference>
<evidence type="ECO:0000256" key="2">
    <source>
        <dbReference type="ARBA" id="ARBA00023125"/>
    </source>
</evidence>
<dbReference type="InterPro" id="IPR050204">
    <property type="entry name" value="AraC_XylS_family_regulators"/>
</dbReference>
<sequence length="261" mass="28341">MLRPAEATVAVSPETGRSLQTLTAFTSHNGLTARASDWVSGRHQRSSLPRPAIAGGRHVMDSLASLAPPPEGARSRDALVEALLDDVRNAMERDPEAAHSAAVRLVSLLTPQAAAESEVARGGLAPWQKRKVDRYLQAHLQHPLRLDTLAEQIPLSVSHFCRAFKESFGTTPHMHIIRLRLELAQRLMLTTQDPLSQIALACGLADQAHLSKLFGRMVGEAPSAWRRRNLTDAQADAGSRHSTASQSVRAAPMRDCMAPTP</sequence>
<dbReference type="GO" id="GO:0043565">
    <property type="term" value="F:sequence-specific DNA binding"/>
    <property type="evidence" value="ECO:0007669"/>
    <property type="project" value="InterPro"/>
</dbReference>
<dbReference type="PROSITE" id="PS00041">
    <property type="entry name" value="HTH_ARAC_FAMILY_1"/>
    <property type="match status" value="1"/>
</dbReference>
<evidence type="ECO:0000256" key="4">
    <source>
        <dbReference type="SAM" id="MobiDB-lite"/>
    </source>
</evidence>
<evidence type="ECO:0000256" key="1">
    <source>
        <dbReference type="ARBA" id="ARBA00023015"/>
    </source>
</evidence>
<accession>A0A370L9A7</accession>
<dbReference type="GO" id="GO:0003700">
    <property type="term" value="F:DNA-binding transcription factor activity"/>
    <property type="evidence" value="ECO:0007669"/>
    <property type="project" value="InterPro"/>
</dbReference>
<gene>
    <name evidence="6" type="ORF">DWE98_08990</name>
</gene>
<dbReference type="SMART" id="SM00342">
    <property type="entry name" value="HTH_ARAC"/>
    <property type="match status" value="1"/>
</dbReference>
<feature type="region of interest" description="Disordered" evidence="4">
    <location>
        <begin position="232"/>
        <end position="261"/>
    </location>
</feature>
<evidence type="ECO:0000259" key="5">
    <source>
        <dbReference type="PROSITE" id="PS01124"/>
    </source>
</evidence>
<feature type="domain" description="HTH araC/xylS-type" evidence="5">
    <location>
        <begin position="130"/>
        <end position="228"/>
    </location>
</feature>
<name>A0A370L9A7_9HYPH</name>
<evidence type="ECO:0000313" key="7">
    <source>
        <dbReference type="Proteomes" id="UP000255207"/>
    </source>
</evidence>
<dbReference type="PROSITE" id="PS01124">
    <property type="entry name" value="HTH_ARAC_FAMILY_2"/>
    <property type="match status" value="1"/>
</dbReference>
<keyword evidence="3" id="KW-0804">Transcription</keyword>
<dbReference type="Pfam" id="PF12833">
    <property type="entry name" value="HTH_18"/>
    <property type="match status" value="1"/>
</dbReference>
<organism evidence="6 7">
    <name type="scientific">Bosea caraganae</name>
    <dbReference type="NCBI Taxonomy" id="2763117"/>
    <lineage>
        <taxon>Bacteria</taxon>
        <taxon>Pseudomonadati</taxon>
        <taxon>Pseudomonadota</taxon>
        <taxon>Alphaproteobacteria</taxon>
        <taxon>Hyphomicrobiales</taxon>
        <taxon>Boseaceae</taxon>
        <taxon>Bosea</taxon>
    </lineage>
</organism>
<keyword evidence="1" id="KW-0805">Transcription regulation</keyword>
<keyword evidence="2" id="KW-0238">DNA-binding</keyword>
<dbReference type="Proteomes" id="UP000255207">
    <property type="component" value="Unassembled WGS sequence"/>
</dbReference>
<dbReference type="PANTHER" id="PTHR46796:SF14">
    <property type="entry name" value="TRANSCRIPTIONAL REGULATORY PROTEIN"/>
    <property type="match status" value="1"/>
</dbReference>
<reference evidence="7" key="1">
    <citation type="submission" date="2018-07" db="EMBL/GenBank/DDBJ databases">
        <authorList>
            <person name="Safronova V.I."/>
            <person name="Chirak E.R."/>
            <person name="Sazanova A.L."/>
        </authorList>
    </citation>
    <scope>NUCLEOTIDE SEQUENCE [LARGE SCALE GENOMIC DNA]</scope>
    <source>
        <strain evidence="7">RCAM04685</strain>
    </source>
</reference>
<comment type="caution">
    <text evidence="6">The sequence shown here is derived from an EMBL/GenBank/DDBJ whole genome shotgun (WGS) entry which is preliminary data.</text>
</comment>
<dbReference type="InterPro" id="IPR018062">
    <property type="entry name" value="HTH_AraC-typ_CS"/>
</dbReference>
<dbReference type="OrthoDB" id="9793400at2"/>
<dbReference type="PANTHER" id="PTHR46796">
    <property type="entry name" value="HTH-TYPE TRANSCRIPTIONAL ACTIVATOR RHAS-RELATED"/>
    <property type="match status" value="1"/>
</dbReference>
<evidence type="ECO:0000256" key="3">
    <source>
        <dbReference type="ARBA" id="ARBA00023163"/>
    </source>
</evidence>